<dbReference type="Pfam" id="PF02014">
    <property type="entry name" value="Reeler"/>
    <property type="match status" value="1"/>
</dbReference>
<dbReference type="GeneID" id="103054457"/>
<dbReference type="PANTHER" id="PTHR45828">
    <property type="entry name" value="CYTOCHROME B561/FERRIC REDUCTASE TRANSMEMBRANE"/>
    <property type="match status" value="1"/>
</dbReference>
<evidence type="ECO:0000256" key="2">
    <source>
        <dbReference type="SAM" id="SignalP"/>
    </source>
</evidence>
<name>A0A9F5IVZ1_PYTBI</name>
<dbReference type="RefSeq" id="XP_025020041.1">
    <property type="nucleotide sequence ID" value="XM_025164273.1"/>
</dbReference>
<dbReference type="GO" id="GO:0016020">
    <property type="term" value="C:membrane"/>
    <property type="evidence" value="ECO:0007669"/>
    <property type="project" value="TreeGrafter"/>
</dbReference>
<dbReference type="Proteomes" id="UP000695026">
    <property type="component" value="Unplaced"/>
</dbReference>
<reference evidence="5" key="1">
    <citation type="submission" date="2025-08" db="UniProtKB">
        <authorList>
            <consortium name="RefSeq"/>
        </authorList>
    </citation>
    <scope>IDENTIFICATION</scope>
    <source>
        <tissue evidence="5">Liver</tissue>
    </source>
</reference>
<feature type="compositionally biased region" description="Polar residues" evidence="1">
    <location>
        <begin position="315"/>
        <end position="327"/>
    </location>
</feature>
<accession>A0A9F5IVZ1</accession>
<feature type="compositionally biased region" description="Polar residues" evidence="1">
    <location>
        <begin position="418"/>
        <end position="431"/>
    </location>
</feature>
<feature type="region of interest" description="Disordered" evidence="1">
    <location>
        <begin position="312"/>
        <end position="375"/>
    </location>
</feature>
<evidence type="ECO:0000256" key="1">
    <source>
        <dbReference type="SAM" id="MobiDB-lite"/>
    </source>
</evidence>
<dbReference type="PANTHER" id="PTHR45828:SF43">
    <property type="entry name" value="REELIN DOMAIN-CONTAINING PROTEIN"/>
    <property type="match status" value="1"/>
</dbReference>
<dbReference type="Gene3D" id="2.60.40.4060">
    <property type="entry name" value="Reeler domain"/>
    <property type="match status" value="1"/>
</dbReference>
<feature type="region of interest" description="Disordered" evidence="1">
    <location>
        <begin position="400"/>
        <end position="459"/>
    </location>
</feature>
<feature type="signal peptide" evidence="2">
    <location>
        <begin position="1"/>
        <end position="21"/>
    </location>
</feature>
<feature type="compositionally biased region" description="Low complexity" evidence="1">
    <location>
        <begin position="432"/>
        <end position="451"/>
    </location>
</feature>
<feature type="compositionally biased region" description="Low complexity" evidence="1">
    <location>
        <begin position="265"/>
        <end position="282"/>
    </location>
</feature>
<evidence type="ECO:0000259" key="3">
    <source>
        <dbReference type="PROSITE" id="PS51019"/>
    </source>
</evidence>
<feature type="region of interest" description="Disordered" evidence="1">
    <location>
        <begin position="254"/>
        <end position="282"/>
    </location>
</feature>
<sequence length="497" mass="52596">METYSFCGIFFCAVFVAQIFGYPYNDISIDCDSMLPDHGHAPQTSSPPYVISVSFDRYDPGNEIQVVLDATTPSGFKAFMVQARELDGNVPVGTFRIVDPNTQGLPCADMTNSAVIHINPIIKHRITTTWIAPQGTRKIRLVATFVQDYNNYWVGVHSKTLSPRYVETNEFMVTNSSVLANDSITSVVSEITADSDTFSESDEDIDLSALIADSEGEYESNTPVGSQDPEKRNTTGKSRRKSVLTLNINCGEGTVSQSSTGACIKSPQGSSQSSDSQSKVVVVKQGSSKGSGCVGGEVASVYNQYGCRDSGADISDQSSYGQSVSTRTDSKGKVITYPNSQPFPPEKIASPKYSGVIYSQGKKPQSGSSESIDITIQNGQSVPACDKSSSSYSIQVCNQLGQSSGSQNSSSFGTQGSKPQTGSSESIRITVQGQPSGSQSSSSFGAQGASSTGVSSSCGPGVTNDSNLCSKAGSQFQDNKNACNTAKDASSYNNKRC</sequence>
<dbReference type="InterPro" id="IPR042307">
    <property type="entry name" value="Reeler_sf"/>
</dbReference>
<evidence type="ECO:0000313" key="4">
    <source>
        <dbReference type="Proteomes" id="UP000695026"/>
    </source>
</evidence>
<dbReference type="CDD" id="cd08544">
    <property type="entry name" value="Reeler"/>
    <property type="match status" value="1"/>
</dbReference>
<dbReference type="AlphaFoldDB" id="A0A9F5IVZ1"/>
<keyword evidence="4" id="KW-1185">Reference proteome</keyword>
<feature type="region of interest" description="Disordered" evidence="1">
    <location>
        <begin position="216"/>
        <end position="240"/>
    </location>
</feature>
<proteinExistence type="predicted"/>
<feature type="domain" description="Reelin" evidence="3">
    <location>
        <begin position="12"/>
        <end position="178"/>
    </location>
</feature>
<keyword evidence="2" id="KW-0732">Signal</keyword>
<gene>
    <name evidence="5" type="primary">LOC103054457</name>
</gene>
<evidence type="ECO:0000313" key="5">
    <source>
        <dbReference type="RefSeq" id="XP_025020041.1"/>
    </source>
</evidence>
<feature type="chain" id="PRO_5039911133" evidence="2">
    <location>
        <begin position="22"/>
        <end position="497"/>
    </location>
</feature>
<protein>
    <submittedName>
        <fullName evidence="5">P17/29C-like protein DDB_G0287399 isoform X2</fullName>
    </submittedName>
</protein>
<dbReference type="InterPro" id="IPR051237">
    <property type="entry name" value="Ferric-chelate_Red/DefProt"/>
</dbReference>
<dbReference type="OMA" id="IRIMATF"/>
<feature type="compositionally biased region" description="Polar residues" evidence="1">
    <location>
        <begin position="362"/>
        <end position="375"/>
    </location>
</feature>
<dbReference type="InterPro" id="IPR002861">
    <property type="entry name" value="Reeler_dom"/>
</dbReference>
<dbReference type="PROSITE" id="PS51019">
    <property type="entry name" value="REELIN"/>
    <property type="match status" value="1"/>
</dbReference>
<organism evidence="4 5">
    <name type="scientific">Python bivittatus</name>
    <name type="common">Burmese python</name>
    <name type="synonym">Python molurus bivittatus</name>
    <dbReference type="NCBI Taxonomy" id="176946"/>
    <lineage>
        <taxon>Eukaryota</taxon>
        <taxon>Metazoa</taxon>
        <taxon>Chordata</taxon>
        <taxon>Craniata</taxon>
        <taxon>Vertebrata</taxon>
        <taxon>Euteleostomi</taxon>
        <taxon>Lepidosauria</taxon>
        <taxon>Squamata</taxon>
        <taxon>Bifurcata</taxon>
        <taxon>Unidentata</taxon>
        <taxon>Episquamata</taxon>
        <taxon>Toxicofera</taxon>
        <taxon>Serpentes</taxon>
        <taxon>Henophidia</taxon>
        <taxon>Pythonidae</taxon>
        <taxon>Python</taxon>
    </lineage>
</organism>
<feature type="compositionally biased region" description="Low complexity" evidence="1">
    <location>
        <begin position="400"/>
        <end position="417"/>
    </location>
</feature>